<dbReference type="PANTHER" id="PTHR44591:SF3">
    <property type="entry name" value="RESPONSE REGULATORY DOMAIN-CONTAINING PROTEIN"/>
    <property type="match status" value="1"/>
</dbReference>
<keyword evidence="5" id="KW-1185">Reference proteome</keyword>
<reference evidence="4 5" key="1">
    <citation type="submission" date="2016-10" db="EMBL/GenBank/DDBJ databases">
        <authorList>
            <person name="de Groot N.N."/>
        </authorList>
    </citation>
    <scope>NUCLEOTIDE SEQUENCE [LARGE SCALE GENOMIC DNA]</scope>
    <source>
        <strain evidence="4 5">DSM 8423</strain>
    </source>
</reference>
<dbReference type="AlphaFoldDB" id="A0A1H7X0R1"/>
<dbReference type="SMART" id="SM00448">
    <property type="entry name" value="REC"/>
    <property type="match status" value="1"/>
</dbReference>
<evidence type="ECO:0000259" key="3">
    <source>
        <dbReference type="PROSITE" id="PS50110"/>
    </source>
</evidence>
<sequence length="140" mass="16096">MKRHILVVDDEEAIRSLFESLFPEGDYDVHTVQDGLEALQLLKEITINVIFLDLKLFGMDGITLCRQIRQTNPVAIIHAMTGWSVLYDLEECRSAGFDDYFVKPLDIDLILSTVQESFKKLDRWRQKSILPSVDPSRSLP</sequence>
<accession>A0A1H7X0R1</accession>
<dbReference type="InterPro" id="IPR011006">
    <property type="entry name" value="CheY-like_superfamily"/>
</dbReference>
<evidence type="ECO:0000256" key="2">
    <source>
        <dbReference type="PROSITE-ProRule" id="PRU00169"/>
    </source>
</evidence>
<dbReference type="RefSeq" id="WP_093883111.1">
    <property type="nucleotide sequence ID" value="NZ_FOBS01000008.1"/>
</dbReference>
<feature type="domain" description="Response regulatory" evidence="3">
    <location>
        <begin position="4"/>
        <end position="118"/>
    </location>
</feature>
<dbReference type="STRING" id="43775.SAMN04489760_108112"/>
<protein>
    <submittedName>
        <fullName evidence="4">Response regulator receiver domain-containing protein</fullName>
    </submittedName>
</protein>
<dbReference type="OrthoDB" id="9790466at2"/>
<keyword evidence="1 2" id="KW-0597">Phosphoprotein</keyword>
<gene>
    <name evidence="4" type="ORF">SAMN04489760_108112</name>
</gene>
<evidence type="ECO:0000313" key="5">
    <source>
        <dbReference type="Proteomes" id="UP000198744"/>
    </source>
</evidence>
<evidence type="ECO:0000256" key="1">
    <source>
        <dbReference type="ARBA" id="ARBA00022553"/>
    </source>
</evidence>
<dbReference type="PANTHER" id="PTHR44591">
    <property type="entry name" value="STRESS RESPONSE REGULATOR PROTEIN 1"/>
    <property type="match status" value="1"/>
</dbReference>
<dbReference type="GO" id="GO:0000160">
    <property type="term" value="P:phosphorelay signal transduction system"/>
    <property type="evidence" value="ECO:0007669"/>
    <property type="project" value="InterPro"/>
</dbReference>
<dbReference type="SUPFAM" id="SSF52172">
    <property type="entry name" value="CheY-like"/>
    <property type="match status" value="1"/>
</dbReference>
<organism evidence="4 5">
    <name type="scientific">Syntrophus gentianae</name>
    <dbReference type="NCBI Taxonomy" id="43775"/>
    <lineage>
        <taxon>Bacteria</taxon>
        <taxon>Pseudomonadati</taxon>
        <taxon>Thermodesulfobacteriota</taxon>
        <taxon>Syntrophia</taxon>
        <taxon>Syntrophales</taxon>
        <taxon>Syntrophaceae</taxon>
        <taxon>Syntrophus</taxon>
    </lineage>
</organism>
<name>A0A1H7X0R1_9BACT</name>
<dbReference type="CDD" id="cd17546">
    <property type="entry name" value="REC_hyHK_CKI1_RcsC-like"/>
    <property type="match status" value="1"/>
</dbReference>
<dbReference type="Pfam" id="PF00072">
    <property type="entry name" value="Response_reg"/>
    <property type="match status" value="1"/>
</dbReference>
<dbReference type="InterPro" id="IPR001789">
    <property type="entry name" value="Sig_transdc_resp-reg_receiver"/>
</dbReference>
<dbReference type="InterPro" id="IPR050595">
    <property type="entry name" value="Bact_response_regulator"/>
</dbReference>
<dbReference type="Proteomes" id="UP000198744">
    <property type="component" value="Unassembled WGS sequence"/>
</dbReference>
<dbReference type="PROSITE" id="PS50110">
    <property type="entry name" value="RESPONSE_REGULATORY"/>
    <property type="match status" value="1"/>
</dbReference>
<feature type="modified residue" description="4-aspartylphosphate" evidence="2">
    <location>
        <position position="53"/>
    </location>
</feature>
<proteinExistence type="predicted"/>
<dbReference type="Gene3D" id="3.40.50.2300">
    <property type="match status" value="1"/>
</dbReference>
<evidence type="ECO:0000313" key="4">
    <source>
        <dbReference type="EMBL" id="SEM26709.1"/>
    </source>
</evidence>
<dbReference type="EMBL" id="FOBS01000008">
    <property type="protein sequence ID" value="SEM26709.1"/>
    <property type="molecule type" value="Genomic_DNA"/>
</dbReference>